<evidence type="ECO:0000313" key="2">
    <source>
        <dbReference type="Proteomes" id="UP001186974"/>
    </source>
</evidence>
<protein>
    <submittedName>
        <fullName evidence="1">Uncharacterized protein</fullName>
    </submittedName>
</protein>
<dbReference type="EMBL" id="JAWDJW010003198">
    <property type="protein sequence ID" value="KAK3077116.1"/>
    <property type="molecule type" value="Genomic_DNA"/>
</dbReference>
<organism evidence="1 2">
    <name type="scientific">Coniosporium uncinatum</name>
    <dbReference type="NCBI Taxonomy" id="93489"/>
    <lineage>
        <taxon>Eukaryota</taxon>
        <taxon>Fungi</taxon>
        <taxon>Dikarya</taxon>
        <taxon>Ascomycota</taxon>
        <taxon>Pezizomycotina</taxon>
        <taxon>Dothideomycetes</taxon>
        <taxon>Dothideomycetes incertae sedis</taxon>
        <taxon>Coniosporium</taxon>
    </lineage>
</organism>
<evidence type="ECO:0000313" key="1">
    <source>
        <dbReference type="EMBL" id="KAK3077116.1"/>
    </source>
</evidence>
<comment type="caution">
    <text evidence="1">The sequence shown here is derived from an EMBL/GenBank/DDBJ whole genome shotgun (WGS) entry which is preliminary data.</text>
</comment>
<keyword evidence="2" id="KW-1185">Reference proteome</keyword>
<proteinExistence type="predicted"/>
<dbReference type="Proteomes" id="UP001186974">
    <property type="component" value="Unassembled WGS sequence"/>
</dbReference>
<sequence>MPLWAMQGRRFVSQQKVWKAANRGDRISMSGKMAEHFLEDESQSLDYRYRPRTTRGEHSHSHGAEEDEGVARILERCREFDVLNSEVAALEEEQERELSPEIEEEREVEKPARAEALKHTVHKDLLRLVTRGKIVEHSEAFLPAFQTLQNTTAAEYLETSEFPGDLLVTGDFSRTVRPTGRRYLADSYLRPVQWIITCTNSGTGMRMIIISPFEAQQLLSVVRKYQQVTLHNYLPRPSLQFRALDSLDLFTEGDDFEPSAIPQHLRIQLNLFAGQLYVSTFEEYTAMCDFLGLAWQPQRHGVEVASDGFIIKGKPTCFTRSPVKFLKVLFTKIRRNCGTIDKTHIGRVLNGTLLEETEFVT</sequence>
<reference evidence="1" key="1">
    <citation type="submission" date="2024-09" db="EMBL/GenBank/DDBJ databases">
        <title>Black Yeasts Isolated from many extreme environments.</title>
        <authorList>
            <person name="Coleine C."/>
            <person name="Stajich J.E."/>
            <person name="Selbmann L."/>
        </authorList>
    </citation>
    <scope>NUCLEOTIDE SEQUENCE</scope>
    <source>
        <strain evidence="1">CCFEE 5737</strain>
    </source>
</reference>
<name>A0ACC3DKU6_9PEZI</name>
<accession>A0ACC3DKU6</accession>
<gene>
    <name evidence="1" type="ORF">LTS18_011173</name>
</gene>